<dbReference type="GO" id="GO:0016787">
    <property type="term" value="F:hydrolase activity"/>
    <property type="evidence" value="ECO:0007669"/>
    <property type="project" value="UniProtKB-KW"/>
</dbReference>
<evidence type="ECO:0000313" key="2">
    <source>
        <dbReference type="EMBL" id="MBM3223576.1"/>
    </source>
</evidence>
<dbReference type="Gene3D" id="3.40.50.1820">
    <property type="entry name" value="alpha/beta hydrolase"/>
    <property type="match status" value="1"/>
</dbReference>
<dbReference type="EMBL" id="VGLS01000164">
    <property type="protein sequence ID" value="MBM3223576.1"/>
    <property type="molecule type" value="Genomic_DNA"/>
</dbReference>
<dbReference type="InterPro" id="IPR029058">
    <property type="entry name" value="AB_hydrolase_fold"/>
</dbReference>
<dbReference type="InterPro" id="IPR000073">
    <property type="entry name" value="AB_hydrolase_1"/>
</dbReference>
<dbReference type="Proteomes" id="UP000712673">
    <property type="component" value="Unassembled WGS sequence"/>
</dbReference>
<evidence type="ECO:0000259" key="1">
    <source>
        <dbReference type="Pfam" id="PF12697"/>
    </source>
</evidence>
<proteinExistence type="predicted"/>
<dbReference type="AlphaFoldDB" id="A0A938B1X8"/>
<feature type="domain" description="AB hydrolase-1" evidence="1">
    <location>
        <begin position="5"/>
        <end position="223"/>
    </location>
</feature>
<gene>
    <name evidence="2" type="ORF">FJZ47_07230</name>
</gene>
<sequence>MANYVLIHGAYQGGWIWKPVATRLRAAGHTVYAPSLDGCGERQHLVRPGITVATQAQEIAQWLFSEDLQQVQLVGTSSGGMVICRAAELARERIARLVFVDALALLPGEQVSQIVQRSTPYETTAVTTAPSKADAERRLFADLDAETRAWALARYTPHPIAALEAPMELNNFWEQPWSAVVIRCQRSVNPPEAHQRRTAERLHGSWHELATGHYPMLSQPEELTRLLLV</sequence>
<dbReference type="PANTHER" id="PTHR37017:SF11">
    <property type="entry name" value="ESTERASE_LIPASE_THIOESTERASE DOMAIN-CONTAINING PROTEIN"/>
    <property type="match status" value="1"/>
</dbReference>
<keyword evidence="2" id="KW-0378">Hydrolase</keyword>
<protein>
    <submittedName>
        <fullName evidence="2">Alpha/beta hydrolase</fullName>
    </submittedName>
</protein>
<dbReference type="Pfam" id="PF12697">
    <property type="entry name" value="Abhydrolase_6"/>
    <property type="match status" value="1"/>
</dbReference>
<organism evidence="2 3">
    <name type="scientific">Tectimicrobiota bacterium</name>
    <dbReference type="NCBI Taxonomy" id="2528274"/>
    <lineage>
        <taxon>Bacteria</taxon>
        <taxon>Pseudomonadati</taxon>
        <taxon>Nitrospinota/Tectimicrobiota group</taxon>
        <taxon>Candidatus Tectimicrobiota</taxon>
    </lineage>
</organism>
<accession>A0A938B1X8</accession>
<dbReference type="SUPFAM" id="SSF53474">
    <property type="entry name" value="alpha/beta-Hydrolases"/>
    <property type="match status" value="1"/>
</dbReference>
<reference evidence="2" key="1">
    <citation type="submission" date="2019-03" db="EMBL/GenBank/DDBJ databases">
        <title>Lake Tanganyika Metagenome-Assembled Genomes (MAGs).</title>
        <authorList>
            <person name="Tran P."/>
        </authorList>
    </citation>
    <scope>NUCLEOTIDE SEQUENCE</scope>
    <source>
        <strain evidence="2">K_DeepCast_65m_m2_066</strain>
    </source>
</reference>
<comment type="caution">
    <text evidence="2">The sequence shown here is derived from an EMBL/GenBank/DDBJ whole genome shotgun (WGS) entry which is preliminary data.</text>
</comment>
<dbReference type="PANTHER" id="PTHR37017">
    <property type="entry name" value="AB HYDROLASE-1 DOMAIN-CONTAINING PROTEIN-RELATED"/>
    <property type="match status" value="1"/>
</dbReference>
<evidence type="ECO:0000313" key="3">
    <source>
        <dbReference type="Proteomes" id="UP000712673"/>
    </source>
</evidence>
<dbReference type="InterPro" id="IPR052897">
    <property type="entry name" value="Sec-Metab_Biosynth_Hydrolase"/>
</dbReference>
<name>A0A938B1X8_UNCTE</name>